<comment type="caution">
    <text evidence="2">The sequence shown here is derived from an EMBL/GenBank/DDBJ whole genome shotgun (WGS) entry which is preliminary data.</text>
</comment>
<evidence type="ECO:0000313" key="3">
    <source>
        <dbReference type="Proteomes" id="UP000824175"/>
    </source>
</evidence>
<organism evidence="2 3">
    <name type="scientific">Candidatus Fimiplasma intestinipullorum</name>
    <dbReference type="NCBI Taxonomy" id="2840825"/>
    <lineage>
        <taxon>Bacteria</taxon>
        <taxon>Bacillati</taxon>
        <taxon>Bacillota</taxon>
        <taxon>Clostridia</taxon>
        <taxon>Eubacteriales</taxon>
        <taxon>Candidatus Fimiplasma</taxon>
    </lineage>
</organism>
<dbReference type="Gene3D" id="3.60.15.10">
    <property type="entry name" value="Ribonuclease Z/Hydroxyacylglutathione hydrolase-like"/>
    <property type="match status" value="1"/>
</dbReference>
<dbReference type="InterPro" id="IPR001279">
    <property type="entry name" value="Metallo-B-lactamas"/>
</dbReference>
<name>A0A9D1HLQ2_9FIRM</name>
<evidence type="ECO:0000259" key="1">
    <source>
        <dbReference type="SMART" id="SM00849"/>
    </source>
</evidence>
<reference evidence="2" key="2">
    <citation type="journal article" date="2021" name="PeerJ">
        <title>Extensive microbial diversity within the chicken gut microbiome revealed by metagenomics and culture.</title>
        <authorList>
            <person name="Gilroy R."/>
            <person name="Ravi A."/>
            <person name="Getino M."/>
            <person name="Pursley I."/>
            <person name="Horton D.L."/>
            <person name="Alikhan N.F."/>
            <person name="Baker D."/>
            <person name="Gharbi K."/>
            <person name="Hall N."/>
            <person name="Watson M."/>
            <person name="Adriaenssens E.M."/>
            <person name="Foster-Nyarko E."/>
            <person name="Jarju S."/>
            <person name="Secka A."/>
            <person name="Antonio M."/>
            <person name="Oren A."/>
            <person name="Chaudhuri R.R."/>
            <person name="La Ragione R."/>
            <person name="Hildebrand F."/>
            <person name="Pallen M.J."/>
        </authorList>
    </citation>
    <scope>NUCLEOTIDE SEQUENCE</scope>
    <source>
        <strain evidence="2">CHK195-11698</strain>
    </source>
</reference>
<dbReference type="AlphaFoldDB" id="A0A9D1HLQ2"/>
<dbReference type="Pfam" id="PF00753">
    <property type="entry name" value="Lactamase_B"/>
    <property type="match status" value="1"/>
</dbReference>
<dbReference type="EMBL" id="DVMJ01000014">
    <property type="protein sequence ID" value="HIU12825.1"/>
    <property type="molecule type" value="Genomic_DNA"/>
</dbReference>
<evidence type="ECO:0000313" key="2">
    <source>
        <dbReference type="EMBL" id="HIU12825.1"/>
    </source>
</evidence>
<gene>
    <name evidence="2" type="ORF">IAD15_01970</name>
</gene>
<reference evidence="2" key="1">
    <citation type="submission" date="2020-10" db="EMBL/GenBank/DDBJ databases">
        <authorList>
            <person name="Gilroy R."/>
        </authorList>
    </citation>
    <scope>NUCLEOTIDE SEQUENCE</scope>
    <source>
        <strain evidence="2">CHK195-11698</strain>
    </source>
</reference>
<dbReference type="PANTHER" id="PTHR42951">
    <property type="entry name" value="METALLO-BETA-LACTAMASE DOMAIN-CONTAINING"/>
    <property type="match status" value="1"/>
</dbReference>
<accession>A0A9D1HLQ2</accession>
<sequence>MYTYEKINEDTYYIIDKTNDFIYVLKGKEKTLVIDLGETREPLYEMIQAIAQGDMIVYLTHGHGDHVAKTLEFDKIYLSPLDKTVYQENELFYPDTFQLKDYQNLYPLDDRQTIDLGDRIITAVSVGGHSPGSMIFVDPKYKLLFVGDALATMKGVWMQASHSLPLSQ</sequence>
<dbReference type="PANTHER" id="PTHR42951:SF22">
    <property type="entry name" value="METALLO BETA-LACTAMASE SUPERFAMILY LIPOPROTEIN"/>
    <property type="match status" value="1"/>
</dbReference>
<dbReference type="Proteomes" id="UP000824175">
    <property type="component" value="Unassembled WGS sequence"/>
</dbReference>
<dbReference type="SMART" id="SM00849">
    <property type="entry name" value="Lactamase_B"/>
    <property type="match status" value="1"/>
</dbReference>
<feature type="domain" description="Metallo-beta-lactamase" evidence="1">
    <location>
        <begin position="19"/>
        <end position="162"/>
    </location>
</feature>
<dbReference type="SUPFAM" id="SSF56281">
    <property type="entry name" value="Metallo-hydrolase/oxidoreductase"/>
    <property type="match status" value="1"/>
</dbReference>
<proteinExistence type="predicted"/>
<dbReference type="InterPro" id="IPR050855">
    <property type="entry name" value="NDM-1-like"/>
</dbReference>
<dbReference type="InterPro" id="IPR036866">
    <property type="entry name" value="RibonucZ/Hydroxyglut_hydro"/>
</dbReference>
<protein>
    <submittedName>
        <fullName evidence="2">MBL fold metallo-hydrolase</fullName>
    </submittedName>
</protein>